<reference evidence="2 3" key="1">
    <citation type="journal article" date="2019" name="Nat. Ecol. Evol.">
        <title>Megaphylogeny resolves global patterns of mushroom evolution.</title>
        <authorList>
            <person name="Varga T."/>
            <person name="Krizsan K."/>
            <person name="Foldi C."/>
            <person name="Dima B."/>
            <person name="Sanchez-Garcia M."/>
            <person name="Sanchez-Ramirez S."/>
            <person name="Szollosi G.J."/>
            <person name="Szarkandi J.G."/>
            <person name="Papp V."/>
            <person name="Albert L."/>
            <person name="Andreopoulos W."/>
            <person name="Angelini C."/>
            <person name="Antonin V."/>
            <person name="Barry K.W."/>
            <person name="Bougher N.L."/>
            <person name="Buchanan P."/>
            <person name="Buyck B."/>
            <person name="Bense V."/>
            <person name="Catcheside P."/>
            <person name="Chovatia M."/>
            <person name="Cooper J."/>
            <person name="Damon W."/>
            <person name="Desjardin D."/>
            <person name="Finy P."/>
            <person name="Geml J."/>
            <person name="Haridas S."/>
            <person name="Hughes K."/>
            <person name="Justo A."/>
            <person name="Karasinski D."/>
            <person name="Kautmanova I."/>
            <person name="Kiss B."/>
            <person name="Kocsube S."/>
            <person name="Kotiranta H."/>
            <person name="LaButti K.M."/>
            <person name="Lechner B.E."/>
            <person name="Liimatainen K."/>
            <person name="Lipzen A."/>
            <person name="Lukacs Z."/>
            <person name="Mihaltcheva S."/>
            <person name="Morgado L.N."/>
            <person name="Niskanen T."/>
            <person name="Noordeloos M.E."/>
            <person name="Ohm R.A."/>
            <person name="Ortiz-Santana B."/>
            <person name="Ovrebo C."/>
            <person name="Racz N."/>
            <person name="Riley R."/>
            <person name="Savchenko A."/>
            <person name="Shiryaev A."/>
            <person name="Soop K."/>
            <person name="Spirin V."/>
            <person name="Szebenyi C."/>
            <person name="Tomsovsky M."/>
            <person name="Tulloss R.E."/>
            <person name="Uehling J."/>
            <person name="Grigoriev I.V."/>
            <person name="Vagvolgyi C."/>
            <person name="Papp T."/>
            <person name="Martin F.M."/>
            <person name="Miettinen O."/>
            <person name="Hibbett D.S."/>
            <person name="Nagy L.G."/>
        </authorList>
    </citation>
    <scope>NUCLEOTIDE SEQUENCE [LARGE SCALE GENOMIC DNA]</scope>
    <source>
        <strain evidence="2 3">HHB13444</strain>
    </source>
</reference>
<feature type="compositionally biased region" description="Basic and acidic residues" evidence="1">
    <location>
        <begin position="157"/>
        <end position="175"/>
    </location>
</feature>
<dbReference type="InParanoid" id="A0A5C3PBG7"/>
<dbReference type="AlphaFoldDB" id="A0A5C3PBG7"/>
<evidence type="ECO:0000256" key="1">
    <source>
        <dbReference type="SAM" id="MobiDB-lite"/>
    </source>
</evidence>
<dbReference type="Proteomes" id="UP000308197">
    <property type="component" value="Unassembled WGS sequence"/>
</dbReference>
<feature type="region of interest" description="Disordered" evidence="1">
    <location>
        <begin position="1"/>
        <end position="59"/>
    </location>
</feature>
<feature type="compositionally biased region" description="Basic and acidic residues" evidence="1">
    <location>
        <begin position="121"/>
        <end position="134"/>
    </location>
</feature>
<organism evidence="2 3">
    <name type="scientific">Polyporus arcularius HHB13444</name>
    <dbReference type="NCBI Taxonomy" id="1314778"/>
    <lineage>
        <taxon>Eukaryota</taxon>
        <taxon>Fungi</taxon>
        <taxon>Dikarya</taxon>
        <taxon>Basidiomycota</taxon>
        <taxon>Agaricomycotina</taxon>
        <taxon>Agaricomycetes</taxon>
        <taxon>Polyporales</taxon>
        <taxon>Polyporaceae</taxon>
        <taxon>Polyporus</taxon>
    </lineage>
</organism>
<evidence type="ECO:0000313" key="2">
    <source>
        <dbReference type="EMBL" id="TFK86269.1"/>
    </source>
</evidence>
<protein>
    <submittedName>
        <fullName evidence="2">Uncharacterized protein</fullName>
    </submittedName>
</protein>
<keyword evidence="3" id="KW-1185">Reference proteome</keyword>
<feature type="compositionally biased region" description="Polar residues" evidence="1">
    <location>
        <begin position="193"/>
        <end position="203"/>
    </location>
</feature>
<accession>A0A5C3PBG7</accession>
<feature type="compositionally biased region" description="Basic and acidic residues" evidence="1">
    <location>
        <begin position="1"/>
        <end position="16"/>
    </location>
</feature>
<evidence type="ECO:0000313" key="3">
    <source>
        <dbReference type="Proteomes" id="UP000308197"/>
    </source>
</evidence>
<proteinExistence type="predicted"/>
<sequence length="203" mass="22981">MRDIKSTARPHTERPRRGGGGDIEARRMCGSARTRHTIDQTGPKHEKPPHARTHARTHAVHIQARVCVRREPAGREGLPMPAVCTVTVQRWPHVANLLLETRLWRRTMHISSHSVPAAGHGDNEIRNHTLRSDARQGVTRLTRRRAGVRRQYQQRLRRSDERRASSGRTDAERLDNACSCRRHAVPRLMGPQSRPTLPSSGSS</sequence>
<feature type="compositionally biased region" description="Basic residues" evidence="1">
    <location>
        <begin position="50"/>
        <end position="59"/>
    </location>
</feature>
<feature type="region of interest" description="Disordered" evidence="1">
    <location>
        <begin position="113"/>
        <end position="203"/>
    </location>
</feature>
<feature type="compositionally biased region" description="Basic and acidic residues" evidence="1">
    <location>
        <begin position="36"/>
        <end position="49"/>
    </location>
</feature>
<name>A0A5C3PBG7_9APHY</name>
<dbReference type="EMBL" id="ML211207">
    <property type="protein sequence ID" value="TFK86269.1"/>
    <property type="molecule type" value="Genomic_DNA"/>
</dbReference>
<gene>
    <name evidence="2" type="ORF">K466DRAFT_157427</name>
</gene>